<evidence type="ECO:0000256" key="4">
    <source>
        <dbReference type="ARBA" id="ARBA00023054"/>
    </source>
</evidence>
<evidence type="ECO:0000256" key="6">
    <source>
        <dbReference type="SAM" id="Coils"/>
    </source>
</evidence>
<comment type="caution">
    <text evidence="9">The sequence shown here is derived from an EMBL/GenBank/DDBJ whole genome shotgun (WGS) entry which is preliminary data.</text>
</comment>
<evidence type="ECO:0000256" key="1">
    <source>
        <dbReference type="ARBA" id="ARBA00004267"/>
    </source>
</evidence>
<feature type="coiled-coil region" evidence="6">
    <location>
        <begin position="1435"/>
        <end position="1995"/>
    </location>
</feature>
<evidence type="ECO:0000313" key="10">
    <source>
        <dbReference type="Proteomes" id="UP000320333"/>
    </source>
</evidence>
<protein>
    <recommendedName>
        <fullName evidence="8">Pericentrin/AKAP-450 centrosomal targeting domain-containing protein</fullName>
    </recommendedName>
</protein>
<proteinExistence type="predicted"/>
<sequence length="3111" mass="351585">MINRENKLAAAKRKLEKFQKTRTNTAGSVFGSSVNADSQSIEGIAVATDSNYSINYASSSPSRRSPSRLSPRLSSQQITPDVNVLSQLLQDATSQRTFLESQLNESVALNQSLEERVQVLEARLSARAPTPDPLAPSDNEAISALGIELHDSREAEEHLSTRVRELEITNEELKHSLKVKELEFASNLEAAVDKGVSEKIAIESAGWVDKLAAKDAEFESKLASQIALALELERAKFKSQQQALQNQIHQLQQAERSSSQLKSNESDVASHESHLETIAALRAAVADQIVETETFSSQAQVLQGELRTVTQERDTSISESKQRSVQVKALQGELEKLHVDLTALTRLETVESQLNSTKSENAALSVEIETWKCRVQELEKLQPLPVASETINQQIDILQAKLDATTTENANLKLEIESLKWDQEWPSLGASTSPKDSPKGASARNFSDSASILVEVETLREQVAQLSRETQVLTGEAESERVRAHELQTQCTQLKNQLETSAAVAPTAADERVAALEQEVQQLQRYLKASEEDNGELREQIDELEEAVKGTSTERSRVEQLPDETTHAAQNQELIFLKDELNRLNGMYETEQSKFLHQSSRLEEEISELKKYLRAAEEDNTELRDQIETLEESIQGSRQDSPTQGAEAGEVRRLEIEVANLKKYLQAAEERSFELQDQLDVLRALNTSDQSATMEAELDAEIMELKQRLKAADEENAFLKDQIETLEQQTTPTNSNSALTPSAVVAVQKASVTEEWDSWDDDAVSSNDPAEAPAITTLNRISDLETQLTISETEKISALQKLASALEERDTLSTQLSDLESQIDDADNAKIKALEDLTRALEDRERLNQEVREACLERDVLLQKVSTVSEDVVKLREEIVAASRERDAVIASATPPSNPDLVRELHEKVQSLEAAQSLESEKLRNVEMQLAASEEKLGFLQYDFDTLSQTHEELNRAHDQLFKEHADLVALKERIVHDAREKMGLLEQENVGLINQAEQLRTAGASVYETLKALEEEKEELLDEHERLMGAHDEVVRAHAELVSRETALKDEVESANARLDVVKAELQTVQAQHAQMRDVGSEVMGLKESLAQENAELLKQMETLKVAGATLVEERSRLEEECDALAAQVDELNYQLATLTEEKYNLETQLDAARSEVEGKQHLYQEVCSRADRFEKLYREVETKAANDANELVDTLRNLTEENADMKSKLSGLTDELNSVRYDNQDLSKMNTDLLNQRDVNEQDMVSKALELESAGFRIQELEEQIQSLSMSISETSQRLESEKGQLIEQLVQAEAQYKSLAEVSEQHDFEKSQLSEQLSEAESKYATTLETLRQLEAERDHIFQQLSEIQSRSIPADEVEQLRLQLEESEARYDQLFTDGEAHTVDLENQLNAAMEEIGKFEAVRSEMQYEIGFLKERLAAEEEFSAGEHAAKNALTSETAELQSNCLRLEQQLRDMEISLSNSEDVLQRVTAKLSNAEDEVMTMTEDLASSRRDKGVLEEALAQARFELEELLTQSSNNAEVQNDVARLRESLAAIELERNEAIERSELVQRSLEEAQERYHGLEQQLEAYAQDSERLQQAVESATRDQEYYQQQLSDMQFAHSHAEQTREAILEEKNQLLNQLNGKESHIREIQNSLEEEIMSLKVQINEVQKLHEEDVESRLQKQATAFSEANDAKEREIFELNGHIANLTREAEDACLRANELADELRASQERESYCENSLKNVEREFEMAMVERDEVQRKFLEGAEMLETLKANLETADKQTNHLLAEKDSAIQNLQQYLDESRQLAVEKENSLQAEKLELASRCNDLENQWKHIQIEFEGLMSQYTETQNALDTANYRIQEADVRIDALDQERTMLSTERDSLERQAAELRHVETSQRTEIDDLHLRISQADERIKTLEQLVDSLELQRAQFNSVINNETTLMQDISHKQSIIASLEQELMQLKNSPRAQHVYPSSVNGLNASSGGKMSIENEVSLLRQEVRNKEEELLSSQSFYKQAIAEMEEKINNYIKLNKSSVQSMELYRDELLKKSGRLEVVEEELFKLKSGSSNIRETPDTSLLDISKYDEAIDRAGKTARTLDELVQSASSAKRNISSFQNIDKAHVLDVLATQIGTLIRSTEANANISQRILGEVSRSLPNRGFPATDDGQMKLIVQSQSSILDEHKRLLNDVELLSRLFREGGSPKKQSMPFWEAPQSTSGELASFAHRLTEKVEDYLRSVSTLTSTKQSVLDDIRRGSLSKTVLSSLNILISGLEDVEANNSTLRKDFSHLSALLNSAQKATVDDARNLAGGVSQMTLSKKPDSSSQEYRLTSREYSDLVTRAGQSERYQQQIENSQTLLAEHVREIQVLQEAFEAMSTKLSREHSNANVSDVATFRVMTRQIDELKKVWSHELGANMVLRNLIAKTQAEGMVGEQEARKQQIALREEFDELVVLLEESHREAEALRGELEKKEQLLRNAEVHLEEKFNTRFFEMEQQHIEQNQQLEDMYDKERTALNKLVSNLEKERNRLVAEVDEVKPQIKELEGLRQEIVSLKAMSRGNESVGRREQDLVADLQVLERQLHDERKINERRLMDREAEWQRILDDERRRRVSSGEYPGSVDRHDDAVRVFRSQKEHLEQTLMLRDNQIHTLEVRIQELLQEGDLMSPRRGGASSRREMEMERDLQSSFNQIRDLKNQLGVIDQSRKDLETQLSVEKDRSKDLKRRYIHQQRLLEDQEDAINTAIRPAPRRAGSASGSVEEHLREEIAYLHQQLHITKTSRNDIVAVIRETLANTLGDVSIEVSAVPSLRHSNSSHQLQQHNAVQIDMNRLRTQMSSLIAEVIYLRALANRLFLWRADLKYQKVYLSLKVDDLSASQQVTLKFLREMGVDDAPAASHSSGSTLRPLQKLKSCVNVVIGVYRMMVMARDWQDTLQENSRDYFAPSGNGPEFMTDYEEDAGMLTDTSIRSSSGLIRAPPPLHAQQQGMYGSNHSMVRSTSSNLRDVDAGYGRGNSGKQRYASGDMDSRYASDASDASVTRRTDLDGRRSVGASAGRTMQSGPSSRTNRSGYGNQLNNGVGASSMMQQPSRSVGGPAGSDPRWMSPGNGITKNGPQPSRSLRRRE</sequence>
<gene>
    <name evidence="9" type="ORF">CcCBS67573_g02206</name>
</gene>
<feature type="compositionally biased region" description="Basic and acidic residues" evidence="7">
    <location>
        <begin position="264"/>
        <end position="273"/>
    </location>
</feature>
<feature type="compositionally biased region" description="Basic and acidic residues" evidence="7">
    <location>
        <begin position="3025"/>
        <end position="3035"/>
    </location>
</feature>
<feature type="coiled-coil region" evidence="6">
    <location>
        <begin position="1183"/>
        <end position="1217"/>
    </location>
</feature>
<keyword evidence="10" id="KW-1185">Reference proteome</keyword>
<feature type="region of interest" description="Disordered" evidence="7">
    <location>
        <begin position="2957"/>
        <end position="3111"/>
    </location>
</feature>
<organism evidence="9 10">
    <name type="scientific">Chytriomyces confervae</name>
    <dbReference type="NCBI Taxonomy" id="246404"/>
    <lineage>
        <taxon>Eukaryota</taxon>
        <taxon>Fungi</taxon>
        <taxon>Fungi incertae sedis</taxon>
        <taxon>Chytridiomycota</taxon>
        <taxon>Chytridiomycota incertae sedis</taxon>
        <taxon>Chytridiomycetes</taxon>
        <taxon>Chytridiales</taxon>
        <taxon>Chytriomycetaceae</taxon>
        <taxon>Chytriomyces</taxon>
    </lineage>
</organism>
<feature type="region of interest" description="Disordered" evidence="7">
    <location>
        <begin position="248"/>
        <end position="273"/>
    </location>
</feature>
<feature type="coiled-coil region" evidence="6">
    <location>
        <begin position="802"/>
        <end position="864"/>
    </location>
</feature>
<feature type="coiled-coil region" evidence="6">
    <location>
        <begin position="599"/>
        <end position="729"/>
    </location>
</feature>
<evidence type="ECO:0000256" key="7">
    <source>
        <dbReference type="SAM" id="MobiDB-lite"/>
    </source>
</evidence>
<accession>A0A507FJD4</accession>
<dbReference type="Gene3D" id="1.10.287.1490">
    <property type="match status" value="1"/>
</dbReference>
<feature type="coiled-coil region" evidence="6">
    <location>
        <begin position="327"/>
        <end position="422"/>
    </location>
</feature>
<dbReference type="PANTHER" id="PTHR45615">
    <property type="entry name" value="MYOSIN HEAVY CHAIN, NON-MUSCLE"/>
    <property type="match status" value="1"/>
</dbReference>
<dbReference type="PANTHER" id="PTHR45615:SF80">
    <property type="entry name" value="GRIP DOMAIN-CONTAINING PROTEIN"/>
    <property type="match status" value="1"/>
</dbReference>
<feature type="domain" description="Pericentrin/AKAP-450 centrosomal targeting" evidence="8">
    <location>
        <begin position="2841"/>
        <end position="2918"/>
    </location>
</feature>
<dbReference type="Proteomes" id="UP000320333">
    <property type="component" value="Unassembled WGS sequence"/>
</dbReference>
<dbReference type="EMBL" id="QEAP01000044">
    <property type="protein sequence ID" value="TPX76541.1"/>
    <property type="molecule type" value="Genomic_DNA"/>
</dbReference>
<feature type="coiled-coil region" evidence="6">
    <location>
        <begin position="2334"/>
        <end position="2361"/>
    </location>
</feature>
<dbReference type="OrthoDB" id="10255000at2759"/>
<evidence type="ECO:0000313" key="9">
    <source>
        <dbReference type="EMBL" id="TPX76541.1"/>
    </source>
</evidence>
<feature type="coiled-coil region" evidence="6">
    <location>
        <begin position="2441"/>
        <end position="2525"/>
    </location>
</feature>
<feature type="compositionally biased region" description="Low complexity" evidence="7">
    <location>
        <begin position="58"/>
        <end position="75"/>
    </location>
</feature>
<reference evidence="9 10" key="1">
    <citation type="journal article" date="2019" name="Sci. Rep.">
        <title>Comparative genomics of chytrid fungi reveal insights into the obligate biotrophic and pathogenic lifestyle of Synchytrium endobioticum.</title>
        <authorList>
            <person name="van de Vossenberg B.T.L.H."/>
            <person name="Warris S."/>
            <person name="Nguyen H.D.T."/>
            <person name="van Gent-Pelzer M.P.E."/>
            <person name="Joly D.L."/>
            <person name="van de Geest H.C."/>
            <person name="Bonants P.J.M."/>
            <person name="Smith D.S."/>
            <person name="Levesque C.A."/>
            <person name="van der Lee T.A.J."/>
        </authorList>
    </citation>
    <scope>NUCLEOTIDE SEQUENCE [LARGE SCALE GENOMIC DNA]</scope>
    <source>
        <strain evidence="9 10">CBS 675.73</strain>
    </source>
</reference>
<keyword evidence="5" id="KW-0206">Cytoskeleton</keyword>
<comment type="subcellular location">
    <subcellularLocation>
        <location evidence="1">Cytoplasm</location>
        <location evidence="1">Cytoskeleton</location>
        <location evidence="1">Microtubule organizing center</location>
    </subcellularLocation>
</comment>
<keyword evidence="3" id="KW-0597">Phosphoprotein</keyword>
<keyword evidence="4 6" id="KW-0175">Coiled coil</keyword>
<feature type="region of interest" description="Disordered" evidence="7">
    <location>
        <begin position="57"/>
        <end position="76"/>
    </location>
</feature>
<keyword evidence="2" id="KW-0963">Cytoplasm</keyword>
<feature type="compositionally biased region" description="Polar residues" evidence="7">
    <location>
        <begin position="2970"/>
        <end position="2990"/>
    </location>
</feature>
<evidence type="ECO:0000256" key="5">
    <source>
        <dbReference type="ARBA" id="ARBA00023212"/>
    </source>
</evidence>
<feature type="coiled-coil region" evidence="6">
    <location>
        <begin position="449"/>
        <end position="561"/>
    </location>
</feature>
<feature type="coiled-coil region" evidence="6">
    <location>
        <begin position="1004"/>
        <end position="1157"/>
    </location>
</feature>
<feature type="coiled-coil region" evidence="6">
    <location>
        <begin position="1253"/>
        <end position="1381"/>
    </location>
</feature>
<evidence type="ECO:0000256" key="2">
    <source>
        <dbReference type="ARBA" id="ARBA00022490"/>
    </source>
</evidence>
<dbReference type="Pfam" id="PF10495">
    <property type="entry name" value="PACT_coil_coil"/>
    <property type="match status" value="1"/>
</dbReference>
<dbReference type="GO" id="GO:0005815">
    <property type="term" value="C:microtubule organizing center"/>
    <property type="evidence" value="ECO:0007669"/>
    <property type="project" value="UniProtKB-SubCell"/>
</dbReference>
<evidence type="ECO:0000259" key="8">
    <source>
        <dbReference type="Pfam" id="PF10495"/>
    </source>
</evidence>
<name>A0A507FJD4_9FUNG</name>
<dbReference type="GO" id="GO:0005737">
    <property type="term" value="C:cytoplasm"/>
    <property type="evidence" value="ECO:0007669"/>
    <property type="project" value="UniProtKB-ARBA"/>
</dbReference>
<feature type="compositionally biased region" description="Polar residues" evidence="7">
    <location>
        <begin position="3043"/>
        <end position="3077"/>
    </location>
</feature>
<feature type="compositionally biased region" description="Polar residues" evidence="7">
    <location>
        <begin position="3094"/>
        <end position="3105"/>
    </location>
</feature>
<dbReference type="Gene3D" id="1.20.5.170">
    <property type="match status" value="1"/>
</dbReference>
<feature type="coiled-coil region" evidence="6">
    <location>
        <begin position="2667"/>
        <end position="2715"/>
    </location>
</feature>
<dbReference type="InterPro" id="IPR019528">
    <property type="entry name" value="PACT_domain"/>
</dbReference>
<evidence type="ECO:0000256" key="3">
    <source>
        <dbReference type="ARBA" id="ARBA00022553"/>
    </source>
</evidence>
<dbReference type="STRING" id="246404.A0A507FJD4"/>
<feature type="compositionally biased region" description="Low complexity" evidence="7">
    <location>
        <begin position="3015"/>
        <end position="3024"/>
    </location>
</feature>